<protein>
    <submittedName>
        <fullName evidence="2">Uncharacterized protein</fullName>
    </submittedName>
</protein>
<gene>
    <name evidence="2" type="ORF">UPYG_G00214390</name>
</gene>
<evidence type="ECO:0000313" key="3">
    <source>
        <dbReference type="Proteomes" id="UP001557470"/>
    </source>
</evidence>
<reference evidence="2 3" key="1">
    <citation type="submission" date="2024-06" db="EMBL/GenBank/DDBJ databases">
        <authorList>
            <person name="Pan Q."/>
            <person name="Wen M."/>
            <person name="Jouanno E."/>
            <person name="Zahm M."/>
            <person name="Klopp C."/>
            <person name="Cabau C."/>
            <person name="Louis A."/>
            <person name="Berthelot C."/>
            <person name="Parey E."/>
            <person name="Roest Crollius H."/>
            <person name="Montfort J."/>
            <person name="Robinson-Rechavi M."/>
            <person name="Bouchez O."/>
            <person name="Lampietro C."/>
            <person name="Lopez Roques C."/>
            <person name="Donnadieu C."/>
            <person name="Postlethwait J."/>
            <person name="Bobe J."/>
            <person name="Verreycken H."/>
            <person name="Guiguen Y."/>
        </authorList>
    </citation>
    <scope>NUCLEOTIDE SEQUENCE [LARGE SCALE GENOMIC DNA]</scope>
    <source>
        <strain evidence="2">Up_M1</strain>
        <tissue evidence="2">Testis</tissue>
    </source>
</reference>
<sequence>MEQKSSESPSNTSPQKQLKSRSKSTDEIQHHKRLSSQKSLPGGPDLEKVKEGPEGSETSSSSTEELK</sequence>
<feature type="compositionally biased region" description="Low complexity" evidence="1">
    <location>
        <begin position="55"/>
        <end position="67"/>
    </location>
</feature>
<feature type="compositionally biased region" description="Polar residues" evidence="1">
    <location>
        <begin position="1"/>
        <end position="17"/>
    </location>
</feature>
<dbReference type="Proteomes" id="UP001557470">
    <property type="component" value="Unassembled WGS sequence"/>
</dbReference>
<proteinExistence type="predicted"/>
<name>A0ABD0WQG7_UMBPY</name>
<organism evidence="2 3">
    <name type="scientific">Umbra pygmaea</name>
    <name type="common">Eastern mudminnow</name>
    <dbReference type="NCBI Taxonomy" id="75934"/>
    <lineage>
        <taxon>Eukaryota</taxon>
        <taxon>Metazoa</taxon>
        <taxon>Chordata</taxon>
        <taxon>Craniata</taxon>
        <taxon>Vertebrata</taxon>
        <taxon>Euteleostomi</taxon>
        <taxon>Actinopterygii</taxon>
        <taxon>Neopterygii</taxon>
        <taxon>Teleostei</taxon>
        <taxon>Protacanthopterygii</taxon>
        <taxon>Esociformes</taxon>
        <taxon>Umbridae</taxon>
        <taxon>Umbra</taxon>
    </lineage>
</organism>
<accession>A0ABD0WQG7</accession>
<evidence type="ECO:0000313" key="2">
    <source>
        <dbReference type="EMBL" id="KAL0974023.1"/>
    </source>
</evidence>
<feature type="region of interest" description="Disordered" evidence="1">
    <location>
        <begin position="1"/>
        <end position="67"/>
    </location>
</feature>
<evidence type="ECO:0000256" key="1">
    <source>
        <dbReference type="SAM" id="MobiDB-lite"/>
    </source>
</evidence>
<comment type="caution">
    <text evidence="2">The sequence shown here is derived from an EMBL/GenBank/DDBJ whole genome shotgun (WGS) entry which is preliminary data.</text>
</comment>
<dbReference type="AlphaFoldDB" id="A0ABD0WQG7"/>
<dbReference type="EMBL" id="JAGEUA010000006">
    <property type="protein sequence ID" value="KAL0974023.1"/>
    <property type="molecule type" value="Genomic_DNA"/>
</dbReference>
<keyword evidence="3" id="KW-1185">Reference proteome</keyword>